<feature type="region of interest" description="Disordered" evidence="2">
    <location>
        <begin position="1954"/>
        <end position="2123"/>
    </location>
</feature>
<feature type="compositionally biased region" description="Low complexity" evidence="2">
    <location>
        <begin position="1986"/>
        <end position="2007"/>
    </location>
</feature>
<feature type="compositionally biased region" description="Polar residues" evidence="2">
    <location>
        <begin position="2386"/>
        <end position="2395"/>
    </location>
</feature>
<dbReference type="EnsemblMetazoa" id="XM_030994851">
    <property type="protein sequence ID" value="XP_030850711"/>
    <property type="gene ID" value="LOC586523"/>
</dbReference>
<feature type="compositionally biased region" description="Basic and acidic residues" evidence="2">
    <location>
        <begin position="979"/>
        <end position="1014"/>
    </location>
</feature>
<dbReference type="PANTHER" id="PTHR21963">
    <property type="entry name" value="PF6"/>
    <property type="match status" value="1"/>
</dbReference>
<feature type="compositionally biased region" description="Low complexity" evidence="2">
    <location>
        <begin position="1353"/>
        <end position="1371"/>
    </location>
</feature>
<dbReference type="Pfam" id="PF14874">
    <property type="entry name" value="PapD-like"/>
    <property type="match status" value="1"/>
</dbReference>
<feature type="compositionally biased region" description="Basic and acidic residues" evidence="2">
    <location>
        <begin position="1112"/>
        <end position="1136"/>
    </location>
</feature>
<feature type="compositionally biased region" description="Pro residues" evidence="2">
    <location>
        <begin position="1188"/>
        <end position="1198"/>
    </location>
</feature>
<feature type="compositionally biased region" description="Basic residues" evidence="2">
    <location>
        <begin position="896"/>
        <end position="914"/>
    </location>
</feature>
<evidence type="ECO:0008006" key="5">
    <source>
        <dbReference type="Google" id="ProtNLM"/>
    </source>
</evidence>
<feature type="region of interest" description="Disordered" evidence="2">
    <location>
        <begin position="1846"/>
        <end position="1875"/>
    </location>
</feature>
<feature type="region of interest" description="Disordered" evidence="2">
    <location>
        <begin position="1352"/>
        <end position="1438"/>
    </location>
</feature>
<feature type="compositionally biased region" description="Basic and acidic residues" evidence="2">
    <location>
        <begin position="175"/>
        <end position="185"/>
    </location>
</feature>
<sequence>MSKKRAKSGAGSAGVSRWESGLLSTNFEEEGWKACISFLIGNKLDDKEYASILSSAVDSRLRRLFTVIHKDTLMEEVNELGNSKTKKGKDAPQFFEICETVKSEYLDKGEEIPQGLMAKLLKWKLLAIKEKDLKRREEEKKALENKDVKGGKGAKEAAGGKRARSKSPAKGKGKKSPEVPSPKKDSKLKKRGEEDDDNKYIDDEPDDGPQHYVIIEGFEQAPLLSLLTDLGINVNCIIRLLAEDYSLFEKRRKEEEEEMDEDDRPLEVIEEEKKKKEAAKERLEKFWLQHEPLLKKATKGSKLQDIARLTYTVKNLIVPDDLKDNEKRTQFGTDMFEDVACMMYDLLDSERQYRTFLDNMKLIQVPVVEKDPQATSDSQAAIPAGGTAAQQPGTGQAAPTDPAATAPELKPIVVSADVDTRYYNELMDSIPQESMSIPLVMHCMLEQVVATSEDRGPPSDKDKIPREDGLDQGLAAHIDKMAAKLHITDSNKVEQSEEPPNGVALPKPLAPSMPEFFQFGDDISLRLKHLQSINGFNAMEAELAMLDYIPVAKLREFPRPSSNIIKQRAARLQELLHHLSSGVVDPAEVDRAFKQFVFESLVLRGTEEDGCVSQKVDSEGIVWDDPYPLFSKKDKDETSEKEGGDVQTLTAENVQKNADEFDVEETGHQTNLTSTGILKPEGRKSRQGSASSLRSGKSTGRPSSAVHFEKDASGYPIIHPKDPAPPSDSPREEAQGDAQNEEIEPECKDAVIRPGSSKSNISIHDVIGDTQLRNLDEWCYAEHFEAPVLIQILEEAREMYPFMDTYYHKRDHTLLVVMHNPVGPELKNTQPWDTKLHSDVGFRNYMEHVSENIADWVNIEETKYQAEMRQKDLARQRELALSRASTPAPSRPSSSKSRKGSAKKSRSKSPKGRRSASPAQTVDNLDPNSGQFMRPGSMKAWKVEQDKIREEEEKKRLEKEKKAGRKSARSRSRSASPVKKGETDDKKDKKPGSASKDGRGSGSRKGDRDKKESGAEPQEDATPEPPKEPEREYKFVGYDMGNNIIQANGNTTTLFPNDGGQIRSEHTQFINGPKFVKTSVLKDGHVFVVHILDPRDKEEVEGEAPQEGGGESNKENVMEKADQETQEKDQTVDKDGKKKKSDLPLSSFGSFTANLSDGMVVSFSNHGIDGKTKGAAEKKEIEVVIPPASTPTPTPVAPSPKGKRGGSGKKGKQQQQQQQQQQAEAEKQAQLLAEQQQKEEEERRKSVVEAEAAASEPEIPPFQQLFVSCPDGLHVSYMLEPTEEDEVCDPNVPGCLLIRQSYLTKNSSGQPCDAPRENPALQEISRLVTSEGSVIKMLRDGSTQVLFANGAVSSSPAMPSSSTANPMSPTPRDQSPLRGGSSLSQRSESPSKRSAKGKISDPLDQEQPLPESCSSPEWITTTPTGQRIGTRPDGTTFEPTECLLYSATDPVSGEVLTTREDRVITVERPNKMLIVDHNEGTRITTYYKKVIFRQQCDEANETGEIPVSGIRDVKHVKVECVGYATVIFNCEDSVATTIFGNGSEIIAIPDGSYEILHCEGSRMAVGIEGTVRYTPKEAESGEPSLIGSYTMQHNDVVAVETCDSDGNHFGVKWNGDIYTSLVPSEERKVSLDGEGEEEEAEKVLGKMSPIPRFFVIHPDGSGTEMLRQQDIAPYVHQAGMDPNVAVLKDPIPDHPEINGITIMQPHTSTVSQKWLNRFDEPNIIPRNLRSRGFDKLPAMEAKTPGPKFGTKVGKGVAVNNVPRPQQRGPVPQCPKQLQLRQFVAYHPMEKELRGKMKEGLEAYAKEMKEKMMVAKQRAIKDPRSQQERVKSGDLLAHILAQLEDDIPKESDGTQPTFTEAPPASQGPTSTKPVRPLNVQAEDNAMTLYEMSTAPPPQPAPPRPKPKYTDADWERVRREHEEEKACRDALLTRTVPPYFESDWGKAFKRAEEAVANGEPAPDMEALTKDLPANRPGVSTAMSLPSTPADSPAAPSAQPGGSSSAQPSDISESISPMKAATAGGSNQTITYGMQSSTPSAQQGLVPASPSDTRPNNPTPGHATGQGTPTALRPTNPTPAHASHPQGTGRPVNPTPQSASEHILPSETPSSYASFPAHPSTIPEMAEEGPLTNRSAMTGSISPELKTAFQTRINDVPMESRPNVIPSAGSDIVLTRSLLVDVNGEPRQDAVRLPAAILGQKPGALPNSRFDELEDSVRRKIFTSSIAGAQAKGMADLSRMRGFELVPGEVNFGTLREGCTYAFQVNLKNVGVDSCRYKVRQPPPGTGLQVVYTPGPVAAGMKAKLELVLYAIAVGVEGESGHGSIDHHIEITTETELMYLPVSADILTAAEYDERTHVGRQPKVSPGIRLIATRPPSREGIIRPRKDIPQQSQENLDM</sequence>
<feature type="region of interest" description="Disordered" evidence="2">
    <location>
        <begin position="1183"/>
        <end position="1256"/>
    </location>
</feature>
<proteinExistence type="predicted"/>
<feature type="region of interest" description="Disordered" evidence="2">
    <location>
        <begin position="374"/>
        <end position="408"/>
    </location>
</feature>
<dbReference type="OrthoDB" id="10257153at2759"/>
<evidence type="ECO:0000313" key="4">
    <source>
        <dbReference type="Proteomes" id="UP000007110"/>
    </source>
</evidence>
<reference evidence="4" key="1">
    <citation type="submission" date="2015-02" db="EMBL/GenBank/DDBJ databases">
        <title>Genome sequencing for Strongylocentrotus purpuratus.</title>
        <authorList>
            <person name="Murali S."/>
            <person name="Liu Y."/>
            <person name="Vee V."/>
            <person name="English A."/>
            <person name="Wang M."/>
            <person name="Skinner E."/>
            <person name="Han Y."/>
            <person name="Muzny D.M."/>
            <person name="Worley K.C."/>
            <person name="Gibbs R.A."/>
        </authorList>
    </citation>
    <scope>NUCLEOTIDE SEQUENCE</scope>
</reference>
<feature type="compositionally biased region" description="Low complexity" evidence="2">
    <location>
        <begin position="379"/>
        <end position="407"/>
    </location>
</feature>
<dbReference type="GO" id="GO:1904158">
    <property type="term" value="P:axonemal central apparatus assembly"/>
    <property type="evidence" value="ECO:0000318"/>
    <property type="project" value="GO_Central"/>
</dbReference>
<dbReference type="RefSeq" id="XP_030850712.1">
    <property type="nucleotide sequence ID" value="XM_030994852.1"/>
</dbReference>
<keyword evidence="4" id="KW-1185">Reference proteome</keyword>
<feature type="region of interest" description="Disordered" evidence="2">
    <location>
        <begin position="2371"/>
        <end position="2395"/>
    </location>
</feature>
<dbReference type="GeneID" id="586523"/>
<feature type="region of interest" description="Disordered" evidence="2">
    <location>
        <begin position="138"/>
        <end position="206"/>
    </location>
</feature>
<dbReference type="GO" id="GO:0005576">
    <property type="term" value="C:extracellular region"/>
    <property type="evidence" value="ECO:0007669"/>
    <property type="project" value="GOC"/>
</dbReference>
<dbReference type="KEGG" id="spu:586523"/>
<feature type="compositionally biased region" description="Basic and acidic residues" evidence="2">
    <location>
        <begin position="2373"/>
        <end position="2385"/>
    </location>
</feature>
<feature type="coiled-coil region" evidence="1">
    <location>
        <begin position="238"/>
        <end position="286"/>
    </location>
</feature>
<feature type="region of interest" description="Disordered" evidence="2">
    <location>
        <begin position="875"/>
        <end position="1036"/>
    </location>
</feature>
<dbReference type="EnsemblMetazoa" id="XM_030994854">
    <property type="protein sequence ID" value="XP_030850714"/>
    <property type="gene ID" value="LOC586523"/>
</dbReference>
<accession>A0A7M7PFK0</accession>
<dbReference type="InParanoid" id="A0A7M7PFK0"/>
<feature type="region of interest" description="Disordered" evidence="2">
    <location>
        <begin position="1097"/>
        <end position="1148"/>
    </location>
</feature>
<feature type="compositionally biased region" description="Basic residues" evidence="2">
    <location>
        <begin position="161"/>
        <end position="174"/>
    </location>
</feature>
<dbReference type="GO" id="GO:0003351">
    <property type="term" value="P:epithelial cilium movement involved in extracellular fluid movement"/>
    <property type="evidence" value="ECO:0000318"/>
    <property type="project" value="GO_Central"/>
</dbReference>
<dbReference type="GO" id="GO:1990716">
    <property type="term" value="C:axonemal central apparatus"/>
    <property type="evidence" value="ECO:0000318"/>
    <property type="project" value="GO_Central"/>
</dbReference>
<feature type="compositionally biased region" description="Basic residues" evidence="2">
    <location>
        <begin position="1201"/>
        <end position="1212"/>
    </location>
</feature>
<dbReference type="InterPro" id="IPR027417">
    <property type="entry name" value="P-loop_NTPase"/>
</dbReference>
<feature type="compositionally biased region" description="Basic and acidic residues" evidence="2">
    <location>
        <begin position="1236"/>
        <end position="1248"/>
    </location>
</feature>
<evidence type="ECO:0000313" key="3">
    <source>
        <dbReference type="EnsemblMetazoa" id="XP_030850712"/>
    </source>
</evidence>
<feature type="region of interest" description="Disordered" evidence="2">
    <location>
        <begin position="627"/>
        <end position="747"/>
    </location>
</feature>
<dbReference type="RefSeq" id="XP_030850711.1">
    <property type="nucleotide sequence ID" value="XM_030994851.1"/>
</dbReference>
<feature type="compositionally biased region" description="Polar residues" evidence="2">
    <location>
        <begin position="1412"/>
        <end position="1427"/>
    </location>
</feature>
<feature type="compositionally biased region" description="Polar residues" evidence="2">
    <location>
        <begin position="687"/>
        <end position="702"/>
    </location>
</feature>
<dbReference type="Gene3D" id="3.40.50.300">
    <property type="entry name" value="P-loop containing nucleotide triphosphate hydrolases"/>
    <property type="match status" value="1"/>
</dbReference>
<feature type="compositionally biased region" description="Low complexity" evidence="2">
    <location>
        <begin position="882"/>
        <end position="895"/>
    </location>
</feature>
<dbReference type="Proteomes" id="UP000007110">
    <property type="component" value="Unassembled WGS sequence"/>
</dbReference>
<keyword evidence="1" id="KW-0175">Coiled coil</keyword>
<dbReference type="InterPro" id="IPR026173">
    <property type="entry name" value="SPAG17"/>
</dbReference>
<name>A0A7M7PFK0_STRPU</name>
<feature type="compositionally biased region" description="Basic and acidic residues" evidence="2">
    <location>
        <begin position="1025"/>
        <end position="1034"/>
    </location>
</feature>
<feature type="compositionally biased region" description="Low complexity" evidence="2">
    <location>
        <begin position="1213"/>
        <end position="1235"/>
    </location>
</feature>
<evidence type="ECO:0000256" key="2">
    <source>
        <dbReference type="SAM" id="MobiDB-lite"/>
    </source>
</evidence>
<dbReference type="RefSeq" id="XP_030850714.1">
    <property type="nucleotide sequence ID" value="XM_030994854.1"/>
</dbReference>
<dbReference type="EnsemblMetazoa" id="XM_030994852">
    <property type="protein sequence ID" value="XP_030850712"/>
    <property type="gene ID" value="LOC586523"/>
</dbReference>
<evidence type="ECO:0000256" key="1">
    <source>
        <dbReference type="SAM" id="Coils"/>
    </source>
</evidence>
<feature type="compositionally biased region" description="Basic residues" evidence="2">
    <location>
        <begin position="962"/>
        <end position="972"/>
    </location>
</feature>
<feature type="compositionally biased region" description="Basic and acidic residues" evidence="2">
    <location>
        <begin position="631"/>
        <end position="644"/>
    </location>
</feature>
<feature type="compositionally biased region" description="Polar residues" evidence="2">
    <location>
        <begin position="2062"/>
        <end position="2072"/>
    </location>
</feature>
<feature type="compositionally biased region" description="Polar residues" evidence="2">
    <location>
        <begin position="919"/>
        <end position="931"/>
    </location>
</feature>
<organism evidence="3 4">
    <name type="scientific">Strongylocentrotus purpuratus</name>
    <name type="common">Purple sea urchin</name>
    <dbReference type="NCBI Taxonomy" id="7668"/>
    <lineage>
        <taxon>Eukaryota</taxon>
        <taxon>Metazoa</taxon>
        <taxon>Echinodermata</taxon>
        <taxon>Eleutherozoa</taxon>
        <taxon>Echinozoa</taxon>
        <taxon>Echinoidea</taxon>
        <taxon>Euechinoidea</taxon>
        <taxon>Echinacea</taxon>
        <taxon>Camarodonta</taxon>
        <taxon>Echinidea</taxon>
        <taxon>Strongylocentrotidae</taxon>
        <taxon>Strongylocentrotus</taxon>
    </lineage>
</organism>
<feature type="compositionally biased region" description="Polar residues" evidence="2">
    <location>
        <begin position="2021"/>
        <end position="2040"/>
    </location>
</feature>
<protein>
    <recommendedName>
        <fullName evidence="5">Sperm-associated antigen 17</fullName>
    </recommendedName>
</protein>
<feature type="compositionally biased region" description="Basic and acidic residues" evidence="2">
    <location>
        <begin position="138"/>
        <end position="159"/>
    </location>
</feature>
<dbReference type="PANTHER" id="PTHR21963:SF1">
    <property type="entry name" value="SPERM-ASSOCIATED ANTIGEN 17"/>
    <property type="match status" value="1"/>
</dbReference>
<reference evidence="3" key="2">
    <citation type="submission" date="2021-01" db="UniProtKB">
        <authorList>
            <consortium name="EnsemblMetazoa"/>
        </authorList>
    </citation>
    <scope>IDENTIFICATION</scope>
</reference>
<feature type="compositionally biased region" description="Polar residues" evidence="2">
    <location>
        <begin position="647"/>
        <end position="656"/>
    </location>
</feature>
<dbReference type="OMA" id="HYATVIT"/>
<feature type="compositionally biased region" description="Basic and acidic residues" evidence="2">
    <location>
        <begin position="941"/>
        <end position="961"/>
    </location>
</feature>